<name>C9PNU2_9PAST</name>
<organism evidence="3 4">
    <name type="scientific">Pasteurella dagmatis ATCC 43325</name>
    <dbReference type="NCBI Taxonomy" id="667128"/>
    <lineage>
        <taxon>Bacteria</taxon>
        <taxon>Pseudomonadati</taxon>
        <taxon>Pseudomonadota</taxon>
        <taxon>Gammaproteobacteria</taxon>
        <taxon>Pasteurellales</taxon>
        <taxon>Pasteurellaceae</taxon>
        <taxon>Pasteurella</taxon>
    </lineage>
</organism>
<dbReference type="SUPFAM" id="SSF54637">
    <property type="entry name" value="Thioesterase/thiol ester dehydrase-isomerase"/>
    <property type="match status" value="1"/>
</dbReference>
<reference evidence="3 4" key="1">
    <citation type="submission" date="2009-10" db="EMBL/GenBank/DDBJ databases">
        <authorList>
            <person name="Muzny D."/>
            <person name="Qin X."/>
            <person name="Deng J."/>
            <person name="Jiang H."/>
            <person name="Liu Y."/>
            <person name="Qu J."/>
            <person name="Song X.-Z."/>
            <person name="Zhang L."/>
            <person name="Thornton R."/>
            <person name="Coyle M."/>
            <person name="Francisco L."/>
            <person name="Jackson L."/>
            <person name="Javaid M."/>
            <person name="Korchina V."/>
            <person name="Kovar C."/>
            <person name="Mata R."/>
            <person name="Mathew T."/>
            <person name="Ngo R."/>
            <person name="Nguyen L."/>
            <person name="Nguyen N."/>
            <person name="Okwuonu G."/>
            <person name="Ongeri F."/>
            <person name="Pham C."/>
            <person name="Simmons D."/>
            <person name="Wilczek-Boney K."/>
            <person name="Hale W."/>
            <person name="Jakkamsetti A."/>
            <person name="Pham P."/>
            <person name="Ruth R."/>
            <person name="San Lucas F."/>
            <person name="Warren J."/>
            <person name="Zhang J."/>
            <person name="Zhao Z."/>
            <person name="Zhou C."/>
            <person name="Zhu D."/>
            <person name="Lee S."/>
            <person name="Bess C."/>
            <person name="Blankenburg K."/>
            <person name="Forbes L."/>
            <person name="Fu Q."/>
            <person name="Gubbala S."/>
            <person name="Hirani K."/>
            <person name="Jayaseelan J.C."/>
            <person name="Lara F."/>
            <person name="Munidasa M."/>
            <person name="Palculict T."/>
            <person name="Patil S."/>
            <person name="Pu L.-L."/>
            <person name="Saada N."/>
            <person name="Tang L."/>
            <person name="Weissenberger G."/>
            <person name="Zhu Y."/>
            <person name="Hemphill L."/>
            <person name="Shang Y."/>
            <person name="Youmans B."/>
            <person name="Ayvaz T."/>
            <person name="Ross M."/>
            <person name="Santibanez J."/>
            <person name="Aqrawi P."/>
            <person name="Gross S."/>
            <person name="Joshi V."/>
            <person name="Fowler G."/>
            <person name="Nazareth L."/>
            <person name="Reid J."/>
            <person name="Worley K."/>
            <person name="Petrosino J."/>
            <person name="Highlander S."/>
            <person name="Gibbs R."/>
        </authorList>
    </citation>
    <scope>NUCLEOTIDE SEQUENCE [LARGE SCALE GENOMIC DNA]</scope>
    <source>
        <strain evidence="3 4">ATCC 43325</strain>
    </source>
</reference>
<dbReference type="InterPro" id="IPR050563">
    <property type="entry name" value="4-hydroxybenzoyl-CoA_TE"/>
</dbReference>
<gene>
    <name evidence="3" type="ORF">HMPREF0621_0674</name>
</gene>
<keyword evidence="2" id="KW-0378">Hydrolase</keyword>
<dbReference type="GO" id="GO:0047617">
    <property type="term" value="F:fatty acyl-CoA hydrolase activity"/>
    <property type="evidence" value="ECO:0007669"/>
    <property type="project" value="TreeGrafter"/>
</dbReference>
<evidence type="ECO:0000256" key="1">
    <source>
        <dbReference type="ARBA" id="ARBA00005953"/>
    </source>
</evidence>
<dbReference type="STRING" id="667128.HMPREF0621_0674"/>
<protein>
    <recommendedName>
        <fullName evidence="5">Acyl-CoA thioester hydrolase, YbgC/YbaW family</fullName>
    </recommendedName>
</protein>
<evidence type="ECO:0008006" key="5">
    <source>
        <dbReference type="Google" id="ProtNLM"/>
    </source>
</evidence>
<comment type="similarity">
    <text evidence="1">Belongs to the 4-hydroxybenzoyl-CoA thioesterase family.</text>
</comment>
<keyword evidence="4" id="KW-1185">Reference proteome</keyword>
<dbReference type="InterPro" id="IPR029069">
    <property type="entry name" value="HotDog_dom_sf"/>
</dbReference>
<dbReference type="PANTHER" id="PTHR31793:SF27">
    <property type="entry name" value="NOVEL THIOESTERASE SUPERFAMILY DOMAIN AND SAPOSIN A-TYPE DOMAIN CONTAINING PROTEIN (0610012H03RIK)"/>
    <property type="match status" value="1"/>
</dbReference>
<dbReference type="Proteomes" id="UP000005519">
    <property type="component" value="Unassembled WGS sequence"/>
</dbReference>
<evidence type="ECO:0000256" key="2">
    <source>
        <dbReference type="ARBA" id="ARBA00022801"/>
    </source>
</evidence>
<proteinExistence type="inferred from homology"/>
<sequence>MKRNIPVLISHRTDLKPAFQDLDIMNVVWHGRYWQFIETARNALFQKIGYGYPEMITTGYQYPIVQADIKYIRPITLEQDFYIISDLLEFENRIKIKFRFYDNKTDQLLCEASSTQVAMVTGEQHLQFVTPECWQSKVRSILEENPNEI</sequence>
<accession>C9PNU2</accession>
<comment type="caution">
    <text evidence="3">The sequence shown here is derived from an EMBL/GenBank/DDBJ whole genome shotgun (WGS) entry which is preliminary data.</text>
</comment>
<dbReference type="HOGENOM" id="CLU_101141_3_0_6"/>
<dbReference type="AlphaFoldDB" id="C9PNU2"/>
<dbReference type="Gene3D" id="3.10.129.10">
    <property type="entry name" value="Hotdog Thioesterase"/>
    <property type="match status" value="1"/>
</dbReference>
<dbReference type="EMBL" id="ACZR01000006">
    <property type="protein sequence ID" value="EEX50733.1"/>
    <property type="molecule type" value="Genomic_DNA"/>
</dbReference>
<dbReference type="RefSeq" id="WP_005763540.1">
    <property type="nucleotide sequence ID" value="NZ_GG704811.1"/>
</dbReference>
<dbReference type="CDD" id="cd00586">
    <property type="entry name" value="4HBT"/>
    <property type="match status" value="1"/>
</dbReference>
<dbReference type="PANTHER" id="PTHR31793">
    <property type="entry name" value="4-HYDROXYBENZOYL-COA THIOESTERASE FAMILY MEMBER"/>
    <property type="match status" value="1"/>
</dbReference>
<dbReference type="Pfam" id="PF13279">
    <property type="entry name" value="4HBT_2"/>
    <property type="match status" value="1"/>
</dbReference>
<dbReference type="OrthoDB" id="9800856at2"/>
<evidence type="ECO:0000313" key="3">
    <source>
        <dbReference type="EMBL" id="EEX50733.1"/>
    </source>
</evidence>
<evidence type="ECO:0000313" key="4">
    <source>
        <dbReference type="Proteomes" id="UP000005519"/>
    </source>
</evidence>